<dbReference type="EC" id="3.2.1.8" evidence="8"/>
<organism evidence="10 11">
    <name type="scientific">Geobacillus thermopakistaniensis (strain MAS1)</name>
    <dbReference type="NCBI Taxonomy" id="1408282"/>
    <lineage>
        <taxon>Bacteria</taxon>
        <taxon>Bacillati</taxon>
        <taxon>Bacillota</taxon>
        <taxon>Bacilli</taxon>
        <taxon>Bacillales</taxon>
        <taxon>Anoxybacillaceae</taxon>
        <taxon>Geobacillus</taxon>
    </lineage>
</organism>
<evidence type="ECO:0000256" key="3">
    <source>
        <dbReference type="ARBA" id="ARBA00022651"/>
    </source>
</evidence>
<evidence type="ECO:0000313" key="10">
    <source>
        <dbReference type="EMBL" id="ESU73079.1"/>
    </source>
</evidence>
<dbReference type="SUPFAM" id="SSF51445">
    <property type="entry name" value="(Trans)glycosidases"/>
    <property type="match status" value="1"/>
</dbReference>
<dbReference type="Pfam" id="PF00331">
    <property type="entry name" value="Glyco_hydro_10"/>
    <property type="match status" value="1"/>
</dbReference>
<keyword evidence="6 8" id="KW-0326">Glycosidase</keyword>
<evidence type="ECO:0000256" key="7">
    <source>
        <dbReference type="ARBA" id="ARBA00023326"/>
    </source>
</evidence>
<proteinExistence type="inferred from homology"/>
<reference evidence="10 11" key="1">
    <citation type="journal article" date="2014" name="Genome Announc.">
        <title>Draft Genome Sequence of Geobacillus thermopakistaniensis Strain MAS1.</title>
        <authorList>
            <person name="Siddiqui M.A."/>
            <person name="Rashid N."/>
            <person name="Ayyampalayam S."/>
            <person name="Whitman W.B."/>
        </authorList>
    </citation>
    <scope>NUCLEOTIDE SEQUENCE [LARGE SCALE GENOMIC DNA]</scope>
    <source>
        <strain evidence="10 11">MAS1</strain>
    </source>
</reference>
<dbReference type="AlphaFoldDB" id="A0A7U9P7Z2"/>
<evidence type="ECO:0000256" key="2">
    <source>
        <dbReference type="ARBA" id="ARBA00004851"/>
    </source>
</evidence>
<keyword evidence="3" id="KW-0858">Xylan degradation</keyword>
<accession>A0A7U9P7Z2</accession>
<dbReference type="PROSITE" id="PS51760">
    <property type="entry name" value="GH10_2"/>
    <property type="match status" value="1"/>
</dbReference>
<name>A0A7U9P7Z2_GEOTM</name>
<dbReference type="PRINTS" id="PR00134">
    <property type="entry name" value="GLHYDRLASE10"/>
</dbReference>
<evidence type="ECO:0000313" key="11">
    <source>
        <dbReference type="Proteomes" id="UP000018339"/>
    </source>
</evidence>
<dbReference type="InterPro" id="IPR044846">
    <property type="entry name" value="GH10"/>
</dbReference>
<dbReference type="InterPro" id="IPR017853">
    <property type="entry name" value="GH"/>
</dbReference>
<evidence type="ECO:0000256" key="4">
    <source>
        <dbReference type="ARBA" id="ARBA00022801"/>
    </source>
</evidence>
<dbReference type="Gene3D" id="3.20.20.80">
    <property type="entry name" value="Glycosidases"/>
    <property type="match status" value="1"/>
</dbReference>
<dbReference type="PANTHER" id="PTHR31490">
    <property type="entry name" value="GLYCOSYL HYDROLASE"/>
    <property type="match status" value="1"/>
</dbReference>
<dbReference type="SMART" id="SM00633">
    <property type="entry name" value="Glyco_10"/>
    <property type="match status" value="1"/>
</dbReference>
<comment type="similarity">
    <text evidence="8">Belongs to the glycosyl hydrolase 10 (cellulase F) family.</text>
</comment>
<evidence type="ECO:0000256" key="1">
    <source>
        <dbReference type="ARBA" id="ARBA00000681"/>
    </source>
</evidence>
<sequence length="333" mass="38902">MKMNSSLPSLRDVFANDFRIGAAVNPVTIEMQKQLLIDHVNSITAENHMKFEHLQPEEGKFTFQEADRIVDFACSHRMAVRGHTLVWHNQTPDWVFQDGQGHFVSRDVLLERMKCHISTVVRRYKGKIYCWDVINEAVADEGDELLRPSKWRQIIGDDFMEQAFLYAYEADPDALLFYNDYNECFPEKREKIFALVKSLRDKGIPIHGIGMQAHWSLTRPSLDEIRAAIERYASLGVVLHITELDVSMFEFHDRRTDLAAPTSEMIERQAERYGQIFALFKEYRDVIQSVTFWGIADDHTWLDNFPVHGRKNWPLLFDEQHKPKPAFWRAVSV</sequence>
<gene>
    <name evidence="10" type="ORF">T260_04775</name>
</gene>
<protein>
    <recommendedName>
        <fullName evidence="8">Beta-xylanase</fullName>
        <ecNumber evidence="8">3.2.1.8</ecNumber>
    </recommendedName>
</protein>
<keyword evidence="7 8" id="KW-0624">Polysaccharide degradation</keyword>
<dbReference type="Proteomes" id="UP000018339">
    <property type="component" value="Unassembled WGS sequence"/>
</dbReference>
<evidence type="ECO:0000259" key="9">
    <source>
        <dbReference type="PROSITE" id="PS51760"/>
    </source>
</evidence>
<dbReference type="PANTHER" id="PTHR31490:SF90">
    <property type="entry name" value="ENDO-1,4-BETA-XYLANASE A"/>
    <property type="match status" value="1"/>
</dbReference>
<keyword evidence="5 8" id="KW-0119">Carbohydrate metabolism</keyword>
<feature type="domain" description="GH10" evidence="9">
    <location>
        <begin position="4"/>
        <end position="333"/>
    </location>
</feature>
<evidence type="ECO:0000256" key="5">
    <source>
        <dbReference type="ARBA" id="ARBA00023277"/>
    </source>
</evidence>
<comment type="pathway">
    <text evidence="2">Glycan degradation; xylan degradation.</text>
</comment>
<dbReference type="EMBL" id="AYSF01000033">
    <property type="protein sequence ID" value="ESU73079.1"/>
    <property type="molecule type" value="Genomic_DNA"/>
</dbReference>
<dbReference type="GO" id="GO:0045493">
    <property type="term" value="P:xylan catabolic process"/>
    <property type="evidence" value="ECO:0007669"/>
    <property type="project" value="UniProtKB-KW"/>
</dbReference>
<evidence type="ECO:0000256" key="6">
    <source>
        <dbReference type="ARBA" id="ARBA00023295"/>
    </source>
</evidence>
<dbReference type="GO" id="GO:0031176">
    <property type="term" value="F:endo-1,4-beta-xylanase activity"/>
    <property type="evidence" value="ECO:0007669"/>
    <property type="project" value="UniProtKB-EC"/>
</dbReference>
<comment type="caution">
    <text evidence="10">The sequence shown here is derived from an EMBL/GenBank/DDBJ whole genome shotgun (WGS) entry which is preliminary data.</text>
</comment>
<dbReference type="InterPro" id="IPR001000">
    <property type="entry name" value="GH10_dom"/>
</dbReference>
<comment type="catalytic activity">
    <reaction evidence="1 8">
        <text>Endohydrolysis of (1-&gt;4)-beta-D-xylosidic linkages in xylans.</text>
        <dbReference type="EC" id="3.2.1.8"/>
    </reaction>
</comment>
<keyword evidence="4 8" id="KW-0378">Hydrolase</keyword>
<keyword evidence="11" id="KW-1185">Reference proteome</keyword>
<evidence type="ECO:0000256" key="8">
    <source>
        <dbReference type="RuleBase" id="RU361174"/>
    </source>
</evidence>